<sequence length="72" mass="7820">MLAFIRSDLPPPEQKHQDSPKTLISSAAAAASSFRISAREMAPAFRALLSNVGSETVRERYGDVEKKPCACI</sequence>
<keyword evidence="2" id="KW-1185">Reference proteome</keyword>
<organism evidence="1 2">
    <name type="scientific">Persea americana</name>
    <name type="common">Avocado</name>
    <dbReference type="NCBI Taxonomy" id="3435"/>
    <lineage>
        <taxon>Eukaryota</taxon>
        <taxon>Viridiplantae</taxon>
        <taxon>Streptophyta</taxon>
        <taxon>Embryophyta</taxon>
        <taxon>Tracheophyta</taxon>
        <taxon>Spermatophyta</taxon>
        <taxon>Magnoliopsida</taxon>
        <taxon>Magnoliidae</taxon>
        <taxon>Laurales</taxon>
        <taxon>Lauraceae</taxon>
        <taxon>Persea</taxon>
    </lineage>
</organism>
<proteinExistence type="predicted"/>
<dbReference type="EMBL" id="CM056816">
    <property type="protein sequence ID" value="KAJ8634316.1"/>
    <property type="molecule type" value="Genomic_DNA"/>
</dbReference>
<evidence type="ECO:0000313" key="1">
    <source>
        <dbReference type="EMBL" id="KAJ8634316.1"/>
    </source>
</evidence>
<evidence type="ECO:0000313" key="2">
    <source>
        <dbReference type="Proteomes" id="UP001234297"/>
    </source>
</evidence>
<protein>
    <submittedName>
        <fullName evidence="1">Uncharacterized protein</fullName>
    </submittedName>
</protein>
<reference evidence="1 2" key="1">
    <citation type="journal article" date="2022" name="Hortic Res">
        <title>A haplotype resolved chromosomal level avocado genome allows analysis of novel avocado genes.</title>
        <authorList>
            <person name="Nath O."/>
            <person name="Fletcher S.J."/>
            <person name="Hayward A."/>
            <person name="Shaw L.M."/>
            <person name="Masouleh A.K."/>
            <person name="Furtado A."/>
            <person name="Henry R.J."/>
            <person name="Mitter N."/>
        </authorList>
    </citation>
    <scope>NUCLEOTIDE SEQUENCE [LARGE SCALE GENOMIC DNA]</scope>
    <source>
        <strain evidence="2">cv. Hass</strain>
    </source>
</reference>
<comment type="caution">
    <text evidence="1">The sequence shown here is derived from an EMBL/GenBank/DDBJ whole genome shotgun (WGS) entry which is preliminary data.</text>
</comment>
<accession>A0ACC2LLG8</accession>
<name>A0ACC2LLG8_PERAE</name>
<gene>
    <name evidence="1" type="ORF">MRB53_027652</name>
</gene>
<dbReference type="Proteomes" id="UP001234297">
    <property type="component" value="Chromosome 8"/>
</dbReference>